<feature type="compositionally biased region" description="Polar residues" evidence="1">
    <location>
        <begin position="181"/>
        <end position="195"/>
    </location>
</feature>
<reference evidence="2" key="1">
    <citation type="journal article" date="2023" name="Mol. Phylogenet. Evol.">
        <title>Genome-scale phylogeny and comparative genomics of the fungal order Sordariales.</title>
        <authorList>
            <person name="Hensen N."/>
            <person name="Bonometti L."/>
            <person name="Westerberg I."/>
            <person name="Brannstrom I.O."/>
            <person name="Guillou S."/>
            <person name="Cros-Aarteil S."/>
            <person name="Calhoun S."/>
            <person name="Haridas S."/>
            <person name="Kuo A."/>
            <person name="Mondo S."/>
            <person name="Pangilinan J."/>
            <person name="Riley R."/>
            <person name="LaButti K."/>
            <person name="Andreopoulos B."/>
            <person name="Lipzen A."/>
            <person name="Chen C."/>
            <person name="Yan M."/>
            <person name="Daum C."/>
            <person name="Ng V."/>
            <person name="Clum A."/>
            <person name="Steindorff A."/>
            <person name="Ohm R.A."/>
            <person name="Martin F."/>
            <person name="Silar P."/>
            <person name="Natvig D.O."/>
            <person name="Lalanne C."/>
            <person name="Gautier V."/>
            <person name="Ament-Velasquez S.L."/>
            <person name="Kruys A."/>
            <person name="Hutchinson M.I."/>
            <person name="Powell A.J."/>
            <person name="Barry K."/>
            <person name="Miller A.N."/>
            <person name="Grigoriev I.V."/>
            <person name="Debuchy R."/>
            <person name="Gladieux P."/>
            <person name="Hiltunen Thoren M."/>
            <person name="Johannesson H."/>
        </authorList>
    </citation>
    <scope>NUCLEOTIDE SEQUENCE</scope>
    <source>
        <strain evidence="2">PSN293</strain>
    </source>
</reference>
<accession>A0AAN6YBJ0</accession>
<proteinExistence type="predicted"/>
<evidence type="ECO:0000256" key="1">
    <source>
        <dbReference type="SAM" id="MobiDB-lite"/>
    </source>
</evidence>
<feature type="compositionally biased region" description="Polar residues" evidence="1">
    <location>
        <begin position="1"/>
        <end position="10"/>
    </location>
</feature>
<feature type="compositionally biased region" description="Basic and acidic residues" evidence="1">
    <location>
        <begin position="164"/>
        <end position="174"/>
    </location>
</feature>
<sequence length="201" mass="22635">MDFSQPSFNGGLNPGDPSRQPLQEITPAIHIRYTDTPFLDHCRAVLSKTTEAQKQERATKARHYQNLFRSHYTLSASAPKDPRNGDEKNRTRPGRNCSPSMAVGSFVVGVGYMAPNHGEHHGRWHASTIEQKEQLSFIIYEDTSNLEHHLPTRPAVTSTQSYRVEQDDQNRDTDIEMPDSCTDTEQVPGSDSTVSIEDLRI</sequence>
<organism evidence="2 3">
    <name type="scientific">Rhypophila decipiens</name>
    <dbReference type="NCBI Taxonomy" id="261697"/>
    <lineage>
        <taxon>Eukaryota</taxon>
        <taxon>Fungi</taxon>
        <taxon>Dikarya</taxon>
        <taxon>Ascomycota</taxon>
        <taxon>Pezizomycotina</taxon>
        <taxon>Sordariomycetes</taxon>
        <taxon>Sordariomycetidae</taxon>
        <taxon>Sordariales</taxon>
        <taxon>Naviculisporaceae</taxon>
        <taxon>Rhypophila</taxon>
    </lineage>
</organism>
<reference evidence="2" key="2">
    <citation type="submission" date="2023-05" db="EMBL/GenBank/DDBJ databases">
        <authorList>
            <consortium name="Lawrence Berkeley National Laboratory"/>
            <person name="Steindorff A."/>
            <person name="Hensen N."/>
            <person name="Bonometti L."/>
            <person name="Westerberg I."/>
            <person name="Brannstrom I.O."/>
            <person name="Guillou S."/>
            <person name="Cros-Aarteil S."/>
            <person name="Calhoun S."/>
            <person name="Haridas S."/>
            <person name="Kuo A."/>
            <person name="Mondo S."/>
            <person name="Pangilinan J."/>
            <person name="Riley R."/>
            <person name="Labutti K."/>
            <person name="Andreopoulos B."/>
            <person name="Lipzen A."/>
            <person name="Chen C."/>
            <person name="Yanf M."/>
            <person name="Daum C."/>
            <person name="Ng V."/>
            <person name="Clum A."/>
            <person name="Ohm R."/>
            <person name="Martin F."/>
            <person name="Silar P."/>
            <person name="Natvig D."/>
            <person name="Lalanne C."/>
            <person name="Gautier V."/>
            <person name="Ament-Velasquez S.L."/>
            <person name="Kruys A."/>
            <person name="Hutchinson M.I."/>
            <person name="Powell A.J."/>
            <person name="Barry K."/>
            <person name="Miller A.N."/>
            <person name="Grigoriev I.V."/>
            <person name="Debuchy R."/>
            <person name="Gladieux P."/>
            <person name="Thoren M.H."/>
            <person name="Johannesson H."/>
        </authorList>
    </citation>
    <scope>NUCLEOTIDE SEQUENCE</scope>
    <source>
        <strain evidence="2">PSN293</strain>
    </source>
</reference>
<comment type="caution">
    <text evidence="2">The sequence shown here is derived from an EMBL/GenBank/DDBJ whole genome shotgun (WGS) entry which is preliminary data.</text>
</comment>
<name>A0AAN6YBJ0_9PEZI</name>
<keyword evidence="3" id="KW-1185">Reference proteome</keyword>
<feature type="region of interest" description="Disordered" evidence="1">
    <location>
        <begin position="56"/>
        <end position="100"/>
    </location>
</feature>
<dbReference type="Proteomes" id="UP001301769">
    <property type="component" value="Unassembled WGS sequence"/>
</dbReference>
<gene>
    <name evidence="2" type="ORF">QBC37DRAFT_458811</name>
</gene>
<dbReference type="AlphaFoldDB" id="A0AAN6YBJ0"/>
<feature type="region of interest" description="Disordered" evidence="1">
    <location>
        <begin position="1"/>
        <end position="22"/>
    </location>
</feature>
<dbReference type="EMBL" id="MU858079">
    <property type="protein sequence ID" value="KAK4215533.1"/>
    <property type="molecule type" value="Genomic_DNA"/>
</dbReference>
<feature type="compositionally biased region" description="Basic and acidic residues" evidence="1">
    <location>
        <begin position="80"/>
        <end position="90"/>
    </location>
</feature>
<evidence type="ECO:0000313" key="3">
    <source>
        <dbReference type="Proteomes" id="UP001301769"/>
    </source>
</evidence>
<feature type="region of interest" description="Disordered" evidence="1">
    <location>
        <begin position="155"/>
        <end position="201"/>
    </location>
</feature>
<protein>
    <submittedName>
        <fullName evidence="2">Uncharacterized protein</fullName>
    </submittedName>
</protein>
<evidence type="ECO:0000313" key="2">
    <source>
        <dbReference type="EMBL" id="KAK4215533.1"/>
    </source>
</evidence>